<dbReference type="PANTHER" id="PTHR42912:SF80">
    <property type="entry name" value="METHYLTRANSFERASE DOMAIN-CONTAINING PROTEIN"/>
    <property type="match status" value="1"/>
</dbReference>
<dbReference type="InterPro" id="IPR050508">
    <property type="entry name" value="Methyltransf_Superfamily"/>
</dbReference>
<gene>
    <name evidence="2" type="ORF">GZA08_12980</name>
</gene>
<dbReference type="SUPFAM" id="SSF53335">
    <property type="entry name" value="S-adenosyl-L-methionine-dependent methyltransferases"/>
    <property type="match status" value="1"/>
</dbReference>
<evidence type="ECO:0000313" key="2">
    <source>
        <dbReference type="EMBL" id="NDV01879.1"/>
    </source>
</evidence>
<dbReference type="AlphaFoldDB" id="A0A6B2JZ29"/>
<organism evidence="2 3">
    <name type="scientific">Pseudoroseicyclus tamaricis</name>
    <dbReference type="NCBI Taxonomy" id="2705421"/>
    <lineage>
        <taxon>Bacteria</taxon>
        <taxon>Pseudomonadati</taxon>
        <taxon>Pseudomonadota</taxon>
        <taxon>Alphaproteobacteria</taxon>
        <taxon>Rhodobacterales</taxon>
        <taxon>Paracoccaceae</taxon>
        <taxon>Pseudoroseicyclus</taxon>
    </lineage>
</organism>
<dbReference type="PANTHER" id="PTHR42912">
    <property type="entry name" value="METHYLTRANSFERASE"/>
    <property type="match status" value="1"/>
</dbReference>
<dbReference type="CDD" id="cd02440">
    <property type="entry name" value="AdoMet_MTases"/>
    <property type="match status" value="1"/>
</dbReference>
<dbReference type="InterPro" id="IPR029063">
    <property type="entry name" value="SAM-dependent_MTases_sf"/>
</dbReference>
<dbReference type="Pfam" id="PF13649">
    <property type="entry name" value="Methyltransf_25"/>
    <property type="match status" value="1"/>
</dbReference>
<comment type="caution">
    <text evidence="2">The sequence shown here is derived from an EMBL/GenBank/DDBJ whole genome shotgun (WGS) entry which is preliminary data.</text>
</comment>
<keyword evidence="2" id="KW-0808">Transferase</keyword>
<name>A0A6B2JZ29_9RHOB</name>
<feature type="domain" description="Methyltransferase" evidence="1">
    <location>
        <begin position="45"/>
        <end position="138"/>
    </location>
</feature>
<reference evidence="2 3" key="1">
    <citation type="submission" date="2020-02" db="EMBL/GenBank/DDBJ databases">
        <title>Pseudoroseicyclus tamarix, sp. nov., isolated from offshore sediment of a Tamarix chinensis forest.</title>
        <authorList>
            <person name="Gai Y."/>
        </authorList>
    </citation>
    <scope>NUCLEOTIDE SEQUENCE [LARGE SCALE GENOMIC DNA]</scope>
    <source>
        <strain evidence="2 3">CLL3-39</strain>
    </source>
</reference>
<dbReference type="GO" id="GO:0032259">
    <property type="term" value="P:methylation"/>
    <property type="evidence" value="ECO:0007669"/>
    <property type="project" value="UniProtKB-KW"/>
</dbReference>
<dbReference type="InterPro" id="IPR041698">
    <property type="entry name" value="Methyltransf_25"/>
</dbReference>
<evidence type="ECO:0000313" key="3">
    <source>
        <dbReference type="Proteomes" id="UP000474757"/>
    </source>
</evidence>
<dbReference type="Proteomes" id="UP000474757">
    <property type="component" value="Unassembled WGS sequence"/>
</dbReference>
<accession>A0A6B2JZ29</accession>
<evidence type="ECO:0000259" key="1">
    <source>
        <dbReference type="Pfam" id="PF13649"/>
    </source>
</evidence>
<dbReference type="GO" id="GO:0008168">
    <property type="term" value="F:methyltransferase activity"/>
    <property type="evidence" value="ECO:0007669"/>
    <property type="project" value="UniProtKB-KW"/>
</dbReference>
<dbReference type="Gene3D" id="3.40.50.150">
    <property type="entry name" value="Vaccinia Virus protein VP39"/>
    <property type="match status" value="1"/>
</dbReference>
<sequence length="211" mass="22594">MSDLTAADPRAHWEEFYRTKRTGASGRPSGALLRFVADLPPGRALDLGSSHGDDVLWLAARGWQALGVEISQTAVDRARARAEEAGLTEAARFEQRDLAEGLPEGPFDLVTALYLQSPVALPRADILRAAAGVVRPGGHLLVVSHGAPPPWAAPEHRAHDFPTVASELADLGAPLAGWETRLAELVERPGRGPEGETATLLDTVIFLRRLP</sequence>
<protein>
    <submittedName>
        <fullName evidence="2">Class I SAM-dependent methyltransferase</fullName>
    </submittedName>
</protein>
<keyword evidence="2" id="KW-0489">Methyltransferase</keyword>
<keyword evidence="3" id="KW-1185">Reference proteome</keyword>
<dbReference type="EMBL" id="JAAGAB010000003">
    <property type="protein sequence ID" value="NDV01879.1"/>
    <property type="molecule type" value="Genomic_DNA"/>
</dbReference>
<dbReference type="RefSeq" id="WP_163894321.1">
    <property type="nucleotide sequence ID" value="NZ_JAAFYS010000003.1"/>
</dbReference>
<proteinExistence type="predicted"/>